<dbReference type="PANTHER" id="PTHR11669:SF8">
    <property type="entry name" value="DNA POLYMERASE III SUBUNIT DELTA"/>
    <property type="match status" value="1"/>
</dbReference>
<dbReference type="GO" id="GO:0009360">
    <property type="term" value="C:DNA polymerase III complex"/>
    <property type="evidence" value="ECO:0007669"/>
    <property type="project" value="TreeGrafter"/>
</dbReference>
<dbReference type="Pfam" id="PF13177">
    <property type="entry name" value="DNA_pol3_delta2"/>
    <property type="match status" value="1"/>
</dbReference>
<dbReference type="InterPro" id="IPR050238">
    <property type="entry name" value="DNA_Rep/Repair_Clamp_Loader"/>
</dbReference>
<dbReference type="GO" id="GO:0006261">
    <property type="term" value="P:DNA-templated DNA replication"/>
    <property type="evidence" value="ECO:0007669"/>
    <property type="project" value="TreeGrafter"/>
</dbReference>
<dbReference type="OrthoDB" id="9811073at2"/>
<dbReference type="Gene3D" id="3.40.50.300">
    <property type="entry name" value="P-loop containing nucleotide triphosphate hydrolases"/>
    <property type="match status" value="1"/>
</dbReference>
<proteinExistence type="predicted"/>
<dbReference type="AlphaFoldDB" id="A0A3S0R9P4"/>
<protein>
    <submittedName>
        <fullName evidence="1">DNA polymerase III subunit delta</fullName>
        <ecNumber evidence="1">2.7.7.7</ecNumber>
    </submittedName>
</protein>
<keyword evidence="1" id="KW-0548">Nucleotidyltransferase</keyword>
<dbReference type="RefSeq" id="WP_126614029.1">
    <property type="nucleotide sequence ID" value="NZ_JBHUCY010000001.1"/>
</dbReference>
<organism evidence="1 2">
    <name type="scientific">Azospirillum griseum</name>
    <dbReference type="NCBI Taxonomy" id="2496639"/>
    <lineage>
        <taxon>Bacteria</taxon>
        <taxon>Pseudomonadati</taxon>
        <taxon>Pseudomonadota</taxon>
        <taxon>Alphaproteobacteria</taxon>
        <taxon>Rhodospirillales</taxon>
        <taxon>Azospirillaceae</taxon>
        <taxon>Azospirillum</taxon>
    </lineage>
</organism>
<dbReference type="Proteomes" id="UP000277007">
    <property type="component" value="Unassembled WGS sequence"/>
</dbReference>
<dbReference type="EMBL" id="RXMA01000006">
    <property type="protein sequence ID" value="RTR21401.1"/>
    <property type="molecule type" value="Genomic_DNA"/>
</dbReference>
<dbReference type="InterPro" id="IPR027417">
    <property type="entry name" value="P-loop_NTPase"/>
</dbReference>
<dbReference type="GO" id="GO:0003887">
    <property type="term" value="F:DNA-directed DNA polymerase activity"/>
    <property type="evidence" value="ECO:0007669"/>
    <property type="project" value="UniProtKB-EC"/>
</dbReference>
<gene>
    <name evidence="1" type="ORF">EJ903_08285</name>
</gene>
<comment type="caution">
    <text evidence="1">The sequence shown here is derived from an EMBL/GenBank/DDBJ whole genome shotgun (WGS) entry which is preliminary data.</text>
</comment>
<accession>A0A3S0R9P4</accession>
<sequence length="372" mass="40022">MSKARAAAAAVADEDAGLTARRNPDLTGQAAAEQILIDAWNSGRLPHAWLIGGPPGVGKATLAYRFARFVLAQDAAGGGLFGESAPATSLHLSPDHPVFRRVASGGHADLLTVERQRDEKRNRLKRDIAVDEVRKIAPFLHRTSAEGGWRIAVIDGADRMNTNGLNAILKILEEPPKGTLLLLVSDNPGGMLPTIRSRCRKLTLKPLAEDTVVDLLGQHRPDIPADDRPALARLSEGSVGHAVALADAGGLALYREMIGLLSALPRLDIAATHAFGDALTRKTDDGMYETATELLVWWLARFARSLARGAWPAEVVPGEAALMTRLANARSLERWVEVWEKVQRLFARAESANLDRKQVVLNALAALEAAAS</sequence>
<name>A0A3S0R9P4_9PROT</name>
<keyword evidence="1" id="KW-0808">Transferase</keyword>
<evidence type="ECO:0000313" key="2">
    <source>
        <dbReference type="Proteomes" id="UP000277007"/>
    </source>
</evidence>
<dbReference type="PANTHER" id="PTHR11669">
    <property type="entry name" value="REPLICATION FACTOR C / DNA POLYMERASE III GAMMA-TAU SUBUNIT"/>
    <property type="match status" value="1"/>
</dbReference>
<dbReference type="EC" id="2.7.7.7" evidence="1"/>
<dbReference type="SUPFAM" id="SSF52540">
    <property type="entry name" value="P-loop containing nucleoside triphosphate hydrolases"/>
    <property type="match status" value="1"/>
</dbReference>
<keyword evidence="2" id="KW-1185">Reference proteome</keyword>
<reference evidence="1 2" key="1">
    <citation type="submission" date="2018-12" db="EMBL/GenBank/DDBJ databases">
        <authorList>
            <person name="Yang Y."/>
        </authorList>
    </citation>
    <scope>NUCLEOTIDE SEQUENCE [LARGE SCALE GENOMIC DNA]</scope>
    <source>
        <strain evidence="1 2">L-25-5w-1</strain>
    </source>
</reference>
<evidence type="ECO:0000313" key="1">
    <source>
        <dbReference type="EMBL" id="RTR21401.1"/>
    </source>
</evidence>
<dbReference type="NCBIfam" id="NF005677">
    <property type="entry name" value="PRK07471.1"/>
    <property type="match status" value="1"/>
</dbReference>